<organism evidence="7 8">
    <name type="scientific">Bifidobacterium bifidum</name>
    <dbReference type="NCBI Taxonomy" id="1681"/>
    <lineage>
        <taxon>Bacteria</taxon>
        <taxon>Bacillati</taxon>
        <taxon>Actinomycetota</taxon>
        <taxon>Actinomycetes</taxon>
        <taxon>Bifidobacteriales</taxon>
        <taxon>Bifidobacteriaceae</taxon>
        <taxon>Bifidobacterium</taxon>
    </lineage>
</organism>
<dbReference type="PANTHER" id="PTHR19139:SF284">
    <property type="entry name" value="AQUAPORIN"/>
    <property type="match status" value="1"/>
</dbReference>
<evidence type="ECO:0000256" key="4">
    <source>
        <dbReference type="ARBA" id="ARBA00022989"/>
    </source>
</evidence>
<dbReference type="InterPro" id="IPR023271">
    <property type="entry name" value="Aquaporin-like"/>
</dbReference>
<name>A0A0H2PEQ6_BIFBI</name>
<evidence type="ECO:0000256" key="1">
    <source>
        <dbReference type="ARBA" id="ARBA00004141"/>
    </source>
</evidence>
<dbReference type="InterPro" id="IPR000425">
    <property type="entry name" value="MIP"/>
</dbReference>
<comment type="caution">
    <text evidence="7">The sequence shown here is derived from an EMBL/GenBank/DDBJ whole genome shotgun (WGS) entry which is preliminary data.</text>
</comment>
<dbReference type="Proteomes" id="UP000070092">
    <property type="component" value="Unassembled WGS sequence"/>
</dbReference>
<dbReference type="PROSITE" id="PS00221">
    <property type="entry name" value="MIP"/>
    <property type="match status" value="1"/>
</dbReference>
<gene>
    <name evidence="7" type="ORF">HMPREF3196_01626</name>
</gene>
<protein>
    <submittedName>
        <fullName evidence="7">Transporter, major intrinsic protein family protein</fullName>
    </submittedName>
</protein>
<reference evidence="7 8" key="1">
    <citation type="submission" date="2016-01" db="EMBL/GenBank/DDBJ databases">
        <authorList>
            <person name="Oliw E.H."/>
        </authorList>
    </citation>
    <scope>NUCLEOTIDE SEQUENCE [LARGE SCALE GENOMIC DNA]</scope>
    <source>
        <strain evidence="7 8">MJR8628B</strain>
    </source>
</reference>
<keyword evidence="3 6" id="KW-0812">Transmembrane</keyword>
<dbReference type="EMBL" id="LRPO01000043">
    <property type="protein sequence ID" value="KWZ80628.1"/>
    <property type="molecule type" value="Genomic_DNA"/>
</dbReference>
<evidence type="ECO:0000256" key="5">
    <source>
        <dbReference type="ARBA" id="ARBA00023136"/>
    </source>
</evidence>
<dbReference type="SUPFAM" id="SSF81338">
    <property type="entry name" value="Aquaporin-like"/>
    <property type="match status" value="1"/>
</dbReference>
<keyword evidence="2 6" id="KW-0813">Transport</keyword>
<proteinExistence type="inferred from homology"/>
<dbReference type="PRINTS" id="PR00783">
    <property type="entry name" value="MINTRINSICP"/>
</dbReference>
<evidence type="ECO:0000313" key="7">
    <source>
        <dbReference type="EMBL" id="KWZ80628.1"/>
    </source>
</evidence>
<sequence length="301" mass="30858">MTEEQNTEPSAYPIGARVCAELAGSFLVCFAIYMICTFGTSIYGLDLAYIVVGTALAYAVVTAMLGRVSGGQFNPAITVAAILTGKTKVVAGILYVIVQVVGAIAAAGAVKWILPTSQTVTMKTWLTPAVNGYGTGSVSSATTSRASVSFGISMAIVVEVIAAIIIIAVAMRHTDANGKPHATYAPVIGAAYGLGVAMTYTVTGAALNPARATGIALFGQNQGLSTQPLQQLWIFWLAPVLAAAIVALVMIIADMASKRKPKMPADAPNDEAADAEADAHDIAVDAAVNAAPTVPSTNPEQ</sequence>
<dbReference type="InterPro" id="IPR022357">
    <property type="entry name" value="MIP_CS"/>
</dbReference>
<keyword evidence="5" id="KW-0472">Membrane</keyword>
<keyword evidence="4" id="KW-1133">Transmembrane helix</keyword>
<evidence type="ECO:0000256" key="2">
    <source>
        <dbReference type="ARBA" id="ARBA00022448"/>
    </source>
</evidence>
<dbReference type="AlphaFoldDB" id="A0A0H2PEQ6"/>
<evidence type="ECO:0000256" key="6">
    <source>
        <dbReference type="RuleBase" id="RU000477"/>
    </source>
</evidence>
<evidence type="ECO:0000313" key="8">
    <source>
        <dbReference type="Proteomes" id="UP000070092"/>
    </source>
</evidence>
<dbReference type="Pfam" id="PF00230">
    <property type="entry name" value="MIP"/>
    <property type="match status" value="1"/>
</dbReference>
<dbReference type="Gene3D" id="1.20.1080.10">
    <property type="entry name" value="Glycerol uptake facilitator protein"/>
    <property type="match status" value="1"/>
</dbReference>
<dbReference type="PANTHER" id="PTHR19139">
    <property type="entry name" value="AQUAPORIN TRANSPORTER"/>
    <property type="match status" value="1"/>
</dbReference>
<accession>A0A0H2PEQ6</accession>
<dbReference type="InterPro" id="IPR034294">
    <property type="entry name" value="Aquaporin_transptr"/>
</dbReference>
<dbReference type="GO" id="GO:0015250">
    <property type="term" value="F:water channel activity"/>
    <property type="evidence" value="ECO:0007669"/>
    <property type="project" value="TreeGrafter"/>
</dbReference>
<evidence type="ECO:0000256" key="3">
    <source>
        <dbReference type="ARBA" id="ARBA00022692"/>
    </source>
</evidence>
<dbReference type="RefSeq" id="WP_047299041.1">
    <property type="nucleotide sequence ID" value="NZ_JAPFGE010000001.1"/>
</dbReference>
<comment type="subcellular location">
    <subcellularLocation>
        <location evidence="1">Membrane</location>
        <topology evidence="1">Multi-pass membrane protein</topology>
    </subcellularLocation>
</comment>
<dbReference type="GO" id="GO:0005886">
    <property type="term" value="C:plasma membrane"/>
    <property type="evidence" value="ECO:0007669"/>
    <property type="project" value="TreeGrafter"/>
</dbReference>
<comment type="similarity">
    <text evidence="6">Belongs to the MIP/aquaporin (TC 1.A.8) family.</text>
</comment>
<dbReference type="PATRIC" id="fig|1681.47.peg.1686"/>